<feature type="compositionally biased region" description="Basic residues" evidence="1">
    <location>
        <begin position="30"/>
        <end position="39"/>
    </location>
</feature>
<reference evidence="3" key="4">
    <citation type="submission" date="2025-05" db="UniProtKB">
        <authorList>
            <consortium name="EnsemblFungi"/>
        </authorList>
    </citation>
    <scope>IDENTIFICATION</scope>
    <source>
        <strain evidence="3">isolate 1-1 / race 1 (BBBD)</strain>
    </source>
</reference>
<keyword evidence="4" id="KW-1185">Reference proteome</keyword>
<feature type="compositionally biased region" description="Basic and acidic residues" evidence="1">
    <location>
        <begin position="69"/>
        <end position="79"/>
    </location>
</feature>
<gene>
    <name evidence="2" type="ORF">PTTG_10872</name>
</gene>
<reference evidence="3 4" key="3">
    <citation type="journal article" date="2017" name="G3 (Bethesda)">
        <title>Comparative analysis highlights variable genome content of wheat rusts and divergence of the mating loci.</title>
        <authorList>
            <person name="Cuomo C.A."/>
            <person name="Bakkeren G."/>
            <person name="Khalil H.B."/>
            <person name="Panwar V."/>
            <person name="Joly D."/>
            <person name="Linning R."/>
            <person name="Sakthikumar S."/>
            <person name="Song X."/>
            <person name="Adiconis X."/>
            <person name="Fan L."/>
            <person name="Goldberg J.M."/>
            <person name="Levin J.Z."/>
            <person name="Young S."/>
            <person name="Zeng Q."/>
            <person name="Anikster Y."/>
            <person name="Bruce M."/>
            <person name="Wang M."/>
            <person name="Yin C."/>
            <person name="McCallum B."/>
            <person name="Szabo L.J."/>
            <person name="Hulbert S."/>
            <person name="Chen X."/>
            <person name="Fellers J.P."/>
        </authorList>
    </citation>
    <scope>NUCLEOTIDE SEQUENCE</scope>
    <source>
        <strain evidence="4">Isolate 1-1 / race 1 (BBBD)</strain>
        <strain evidence="3">isolate 1-1 / race 1 (BBBD)</strain>
    </source>
</reference>
<dbReference type="AlphaFoldDB" id="A0A0C4FCC0"/>
<organism evidence="2">
    <name type="scientific">Puccinia triticina (isolate 1-1 / race 1 (BBBD))</name>
    <name type="common">Brown leaf rust fungus</name>
    <dbReference type="NCBI Taxonomy" id="630390"/>
    <lineage>
        <taxon>Eukaryota</taxon>
        <taxon>Fungi</taxon>
        <taxon>Dikarya</taxon>
        <taxon>Basidiomycota</taxon>
        <taxon>Pucciniomycotina</taxon>
        <taxon>Pucciniomycetes</taxon>
        <taxon>Pucciniales</taxon>
        <taxon>Pucciniaceae</taxon>
        <taxon>Puccinia</taxon>
    </lineage>
</organism>
<evidence type="ECO:0000313" key="4">
    <source>
        <dbReference type="Proteomes" id="UP000005240"/>
    </source>
</evidence>
<dbReference type="Proteomes" id="UP000005240">
    <property type="component" value="Unassembled WGS sequence"/>
</dbReference>
<evidence type="ECO:0000313" key="3">
    <source>
        <dbReference type="EnsemblFungi" id="PTTG_10872-t43_1-p1"/>
    </source>
</evidence>
<feature type="region of interest" description="Disordered" evidence="1">
    <location>
        <begin position="1"/>
        <end position="110"/>
    </location>
</feature>
<feature type="compositionally biased region" description="Low complexity" evidence="1">
    <location>
        <begin position="11"/>
        <end position="28"/>
    </location>
</feature>
<dbReference type="VEuPathDB" id="FungiDB:PTTG_10872"/>
<sequence length="110" mass="12040">MASSSKKRRLPSSLSSSEISTQNSNQQSKQRSHLARSSHSRSEIVQLDDSDDQTLGTNLDNTQNSKTSKLSDHKELEKARKVHQNRQVPAGTRPSHPDTRPRVPGAGAGV</sequence>
<accession>A0A0C4FCC0</accession>
<protein>
    <submittedName>
        <fullName evidence="2 3">Uncharacterized protein</fullName>
    </submittedName>
</protein>
<reference evidence="2" key="2">
    <citation type="submission" date="2016-05" db="EMBL/GenBank/DDBJ databases">
        <title>Comparative analysis highlights variable genome content of wheat rusts and divergence of the mating loci.</title>
        <authorList>
            <person name="Cuomo C.A."/>
            <person name="Bakkeren G."/>
            <person name="Szabo L."/>
            <person name="Khalil H."/>
            <person name="Joly D."/>
            <person name="Goldberg J."/>
            <person name="Young S."/>
            <person name="Zeng Q."/>
            <person name="Fellers J."/>
        </authorList>
    </citation>
    <scope>NUCLEOTIDE SEQUENCE [LARGE SCALE GENOMIC DNA]</scope>
    <source>
        <strain evidence="2">1-1 BBBD Race 1</strain>
    </source>
</reference>
<proteinExistence type="predicted"/>
<reference evidence="2" key="1">
    <citation type="submission" date="2009-11" db="EMBL/GenBank/DDBJ databases">
        <authorList>
            <consortium name="The Broad Institute Genome Sequencing Platform"/>
            <person name="Ward D."/>
            <person name="Feldgarden M."/>
            <person name="Earl A."/>
            <person name="Young S.K."/>
            <person name="Zeng Q."/>
            <person name="Koehrsen M."/>
            <person name="Alvarado L."/>
            <person name="Berlin A."/>
            <person name="Bochicchio J."/>
            <person name="Borenstein D."/>
            <person name="Chapman S.B."/>
            <person name="Chen Z."/>
            <person name="Engels R."/>
            <person name="Freedman E."/>
            <person name="Gellesch M."/>
            <person name="Goldberg J."/>
            <person name="Griggs A."/>
            <person name="Gujja S."/>
            <person name="Heilman E."/>
            <person name="Heiman D."/>
            <person name="Hepburn T."/>
            <person name="Howarth C."/>
            <person name="Jen D."/>
            <person name="Larson L."/>
            <person name="Lewis B."/>
            <person name="Mehta T."/>
            <person name="Park D."/>
            <person name="Pearson M."/>
            <person name="Roberts A."/>
            <person name="Saif S."/>
            <person name="Shea T."/>
            <person name="Shenoy N."/>
            <person name="Sisk P."/>
            <person name="Stolte C."/>
            <person name="Sykes S."/>
            <person name="Thomson T."/>
            <person name="Walk T."/>
            <person name="White J."/>
            <person name="Yandava C."/>
            <person name="Izard J."/>
            <person name="Baranova O.V."/>
            <person name="Blanton J.M."/>
            <person name="Tanner A.C."/>
            <person name="Dewhirst F.E."/>
            <person name="Haas B."/>
            <person name="Nusbaum C."/>
            <person name="Birren B."/>
        </authorList>
    </citation>
    <scope>NUCLEOTIDE SEQUENCE [LARGE SCALE GENOMIC DNA]</scope>
    <source>
        <strain evidence="2">1-1 BBBD Race 1</strain>
    </source>
</reference>
<feature type="compositionally biased region" description="Basic residues" evidence="1">
    <location>
        <begin position="1"/>
        <end position="10"/>
    </location>
</feature>
<dbReference type="EMBL" id="ADAS02000150">
    <property type="protein sequence ID" value="OAV88877.1"/>
    <property type="molecule type" value="Genomic_DNA"/>
</dbReference>
<feature type="compositionally biased region" description="Polar residues" evidence="1">
    <location>
        <begin position="53"/>
        <end position="68"/>
    </location>
</feature>
<name>A0A0C4FCC0_PUCT1</name>
<evidence type="ECO:0000313" key="2">
    <source>
        <dbReference type="EMBL" id="OAV88877.1"/>
    </source>
</evidence>
<dbReference type="EnsemblFungi" id="PTTG_10872-t43_1">
    <property type="protein sequence ID" value="PTTG_10872-t43_1-p1"/>
    <property type="gene ID" value="PTTG_10872"/>
</dbReference>
<evidence type="ECO:0000256" key="1">
    <source>
        <dbReference type="SAM" id="MobiDB-lite"/>
    </source>
</evidence>